<feature type="non-terminal residue" evidence="1">
    <location>
        <position position="1"/>
    </location>
</feature>
<evidence type="ECO:0000313" key="1">
    <source>
        <dbReference type="EMBL" id="GAG48508.1"/>
    </source>
</evidence>
<protein>
    <submittedName>
        <fullName evidence="1">Uncharacterized protein</fullName>
    </submittedName>
</protein>
<dbReference type="EMBL" id="BARS01053078">
    <property type="protein sequence ID" value="GAG48508.1"/>
    <property type="molecule type" value="Genomic_DNA"/>
</dbReference>
<organism evidence="1">
    <name type="scientific">marine sediment metagenome</name>
    <dbReference type="NCBI Taxonomy" id="412755"/>
    <lineage>
        <taxon>unclassified sequences</taxon>
        <taxon>metagenomes</taxon>
        <taxon>ecological metagenomes</taxon>
    </lineage>
</organism>
<accession>X0YIV6</accession>
<proteinExistence type="predicted"/>
<sequence>LRGETIVKIAKLFSEIDGENEGKNLREFMRFLMWKRRDLELLREMRLYFNEQGMGGIWAEFGPKFGLEFPEPSEIGTNGDVGQAARLDCFINTGVAVGDKNVRASVKCQNCAAMYDPEHGYSTTHCTQKCFREAVRALDPKEMFTVD</sequence>
<reference evidence="1" key="1">
    <citation type="journal article" date="2014" name="Front. Microbiol.">
        <title>High frequency of phylogenetically diverse reductive dehalogenase-homologous genes in deep subseafloor sedimentary metagenomes.</title>
        <authorList>
            <person name="Kawai M."/>
            <person name="Futagami T."/>
            <person name="Toyoda A."/>
            <person name="Takaki Y."/>
            <person name="Nishi S."/>
            <person name="Hori S."/>
            <person name="Arai W."/>
            <person name="Tsubouchi T."/>
            <person name="Morono Y."/>
            <person name="Uchiyama I."/>
            <person name="Ito T."/>
            <person name="Fujiyama A."/>
            <person name="Inagaki F."/>
            <person name="Takami H."/>
        </authorList>
    </citation>
    <scope>NUCLEOTIDE SEQUENCE</scope>
    <source>
        <strain evidence="1">Expedition CK06-06</strain>
    </source>
</reference>
<gene>
    <name evidence="1" type="ORF">S01H1_78826</name>
</gene>
<dbReference type="AlphaFoldDB" id="X0YIV6"/>
<comment type="caution">
    <text evidence="1">The sequence shown here is derived from an EMBL/GenBank/DDBJ whole genome shotgun (WGS) entry which is preliminary data.</text>
</comment>
<name>X0YIV6_9ZZZZ</name>